<dbReference type="EMBL" id="MU394292">
    <property type="protein sequence ID" value="KAI6090197.1"/>
    <property type="molecule type" value="Genomic_DNA"/>
</dbReference>
<organism evidence="1 2">
    <name type="scientific">Hypoxylon rubiginosum</name>
    <dbReference type="NCBI Taxonomy" id="110542"/>
    <lineage>
        <taxon>Eukaryota</taxon>
        <taxon>Fungi</taxon>
        <taxon>Dikarya</taxon>
        <taxon>Ascomycota</taxon>
        <taxon>Pezizomycotina</taxon>
        <taxon>Sordariomycetes</taxon>
        <taxon>Xylariomycetidae</taxon>
        <taxon>Xylariales</taxon>
        <taxon>Hypoxylaceae</taxon>
        <taxon>Hypoxylon</taxon>
    </lineage>
</organism>
<name>A0ACC0DBR3_9PEZI</name>
<sequence length="301" mass="33210">MPQQREKRYRQDSNGRQEDGHGVPRDSRGGQQDGYARPRQRIHHERRDHKEPRRFHLNPFEQHLIAASGEFVGTFFFLFFGYAGHLMVLDLGESTPGASQIIYVSMAYGFSLLVTVWAFYRISGGLFNPAVTLGLCISGGVPWARAPFLIPAQLIACMCAGALVRVMFPGDVASLNTLLAPGMSIAQGVFAEMFFTAYLVFVILMLAVEKSKDTFLAPIGIGLALFVAEIPGVYFTGGSLNPARSFGCAVAAPSFPHYHWIYWVGPVLGALLASGYYKFIKMYHYEEANPGQDDAHESSDV</sequence>
<protein>
    <submittedName>
        <fullName evidence="1">Aquaporin-like protein</fullName>
    </submittedName>
</protein>
<reference evidence="1 2" key="1">
    <citation type="journal article" date="2022" name="New Phytol.">
        <title>Ecological generalism drives hyperdiversity of secondary metabolite gene clusters in xylarialean endophytes.</title>
        <authorList>
            <person name="Franco M.E.E."/>
            <person name="Wisecaver J.H."/>
            <person name="Arnold A.E."/>
            <person name="Ju Y.M."/>
            <person name="Slot J.C."/>
            <person name="Ahrendt S."/>
            <person name="Moore L.P."/>
            <person name="Eastman K.E."/>
            <person name="Scott K."/>
            <person name="Konkel Z."/>
            <person name="Mondo S.J."/>
            <person name="Kuo A."/>
            <person name="Hayes R.D."/>
            <person name="Haridas S."/>
            <person name="Andreopoulos B."/>
            <person name="Riley R."/>
            <person name="LaButti K."/>
            <person name="Pangilinan J."/>
            <person name="Lipzen A."/>
            <person name="Amirebrahimi M."/>
            <person name="Yan J."/>
            <person name="Adam C."/>
            <person name="Keymanesh K."/>
            <person name="Ng V."/>
            <person name="Louie K."/>
            <person name="Northen T."/>
            <person name="Drula E."/>
            <person name="Henrissat B."/>
            <person name="Hsieh H.M."/>
            <person name="Youens-Clark K."/>
            <person name="Lutzoni F."/>
            <person name="Miadlikowska J."/>
            <person name="Eastwood D.C."/>
            <person name="Hamelin R.C."/>
            <person name="Grigoriev I.V."/>
            <person name="U'Ren J.M."/>
        </authorList>
    </citation>
    <scope>NUCLEOTIDE SEQUENCE [LARGE SCALE GENOMIC DNA]</scope>
    <source>
        <strain evidence="1 2">ER1909</strain>
    </source>
</reference>
<keyword evidence="2" id="KW-1185">Reference proteome</keyword>
<evidence type="ECO:0000313" key="2">
    <source>
        <dbReference type="Proteomes" id="UP001497680"/>
    </source>
</evidence>
<accession>A0ACC0DBR3</accession>
<dbReference type="Proteomes" id="UP001497680">
    <property type="component" value="Unassembled WGS sequence"/>
</dbReference>
<evidence type="ECO:0000313" key="1">
    <source>
        <dbReference type="EMBL" id="KAI6090197.1"/>
    </source>
</evidence>
<proteinExistence type="predicted"/>
<gene>
    <name evidence="1" type="ORF">F4821DRAFT_256346</name>
</gene>
<comment type="caution">
    <text evidence="1">The sequence shown here is derived from an EMBL/GenBank/DDBJ whole genome shotgun (WGS) entry which is preliminary data.</text>
</comment>